<keyword evidence="1" id="KW-0687">Ribonucleoprotein</keyword>
<keyword evidence="2" id="KW-1185">Reference proteome</keyword>
<dbReference type="InterPro" id="IPR029064">
    <property type="entry name" value="Ribosomal_eL30-like_sf"/>
</dbReference>
<protein>
    <submittedName>
        <fullName evidence="1">Ribosomal protein L7Ae/L30e/S12e/Gadd45</fullName>
    </submittedName>
</protein>
<dbReference type="STRING" id="123214.PERMA_0237"/>
<dbReference type="Proteomes" id="UP000001366">
    <property type="component" value="Chromosome"/>
</dbReference>
<name>C0QTL8_PERMH</name>
<dbReference type="KEGG" id="pmx:PERMA_0237"/>
<dbReference type="Gene3D" id="3.30.1330.30">
    <property type="match status" value="1"/>
</dbReference>
<dbReference type="AlphaFoldDB" id="C0QTL8"/>
<proteinExistence type="predicted"/>
<keyword evidence="1" id="KW-0689">Ribosomal protein</keyword>
<dbReference type="EMBL" id="CP001230">
    <property type="protein sequence ID" value="ACO03734.1"/>
    <property type="molecule type" value="Genomic_DNA"/>
</dbReference>
<accession>C0QTL8</accession>
<dbReference type="GO" id="GO:0005840">
    <property type="term" value="C:ribosome"/>
    <property type="evidence" value="ECO:0007669"/>
    <property type="project" value="UniProtKB-KW"/>
</dbReference>
<dbReference type="SUPFAM" id="SSF55315">
    <property type="entry name" value="L30e-like"/>
    <property type="match status" value="1"/>
</dbReference>
<organism evidence="1 2">
    <name type="scientific">Persephonella marina (strain DSM 14350 / EX-H1)</name>
    <dbReference type="NCBI Taxonomy" id="123214"/>
    <lineage>
        <taxon>Bacteria</taxon>
        <taxon>Pseudomonadati</taxon>
        <taxon>Aquificota</taxon>
        <taxon>Aquificia</taxon>
        <taxon>Aquificales</taxon>
        <taxon>Hydrogenothermaceae</taxon>
        <taxon>Persephonella</taxon>
    </lineage>
</organism>
<dbReference type="eggNOG" id="COG1358">
    <property type="taxonomic scope" value="Bacteria"/>
</dbReference>
<gene>
    <name evidence="1" type="ordered locus">PERMA_0237</name>
</gene>
<dbReference type="HOGENOM" id="CLU_165479_0_0_0"/>
<evidence type="ECO:0000313" key="1">
    <source>
        <dbReference type="EMBL" id="ACO03734.1"/>
    </source>
</evidence>
<sequence length="121" mass="13999">MKIDPERLRDQLRKQIVNLIQIGWRGRIISIGYDQAEKEINKGRKGFLILATDVAERTKRNILRLFKGDYFEIFTKEELGSFIGKKNVGLIFVPETKFGLKLKSLIKQFLDLEGGSVNCQR</sequence>
<dbReference type="PaxDb" id="123214-PERMA_0237"/>
<evidence type="ECO:0000313" key="2">
    <source>
        <dbReference type="Proteomes" id="UP000001366"/>
    </source>
</evidence>
<reference evidence="1 2" key="1">
    <citation type="journal article" date="2009" name="J. Bacteriol.">
        <title>Complete and draft genome sequences of six members of the Aquificales.</title>
        <authorList>
            <person name="Reysenbach A.L."/>
            <person name="Hamamura N."/>
            <person name="Podar M."/>
            <person name="Griffiths E."/>
            <person name="Ferreira S."/>
            <person name="Hochstein R."/>
            <person name="Heidelberg J."/>
            <person name="Johnson J."/>
            <person name="Mead D."/>
            <person name="Pohorille A."/>
            <person name="Sarmiento M."/>
            <person name="Schweighofer K."/>
            <person name="Seshadri R."/>
            <person name="Voytek M.A."/>
        </authorList>
    </citation>
    <scope>NUCLEOTIDE SEQUENCE [LARGE SCALE GENOMIC DNA]</scope>
    <source>
        <strain evidence="2">DSM 14350 / EX-H1</strain>
    </source>
</reference>